<sequence length="827" mass="93200">MAFNSSFLESLGTQIDEDTESSLRINRLPASWKNLLMGLVRNPKAAQAFLGLNRTGSGSFNPYSWDQPHNITLDLSPLMRRRDDPGRTVIILLAYSIIIAISLFGNLLVCHVVIRTRRLHTVTNTFLANLAFSDLLMTALNIPFNVARVLLDDWPFGGFMCSMVPCVQVMSVYVSAFTMVAIALDRYQVIVHPLKPRLGAVHGLVIIGVIWCLAALFSIPTAMYHQVAKIYTYKMLTRCQARFPEPALEFRKWLTLATFLSQYAIPLSITAVAYLAVTRKVWWRVIVGAATQEQLSLQTKAKKKTVKMLLVVVVMFAICWLPLNTYHLVTDFATAQGPRRHSSTVFFICHWFAMSNVCYNPFIYCWLNDHFRAGAKAWMWCVAKKVCRINLPDYDDKSLASRHSRNRDSSTLSSSSSGFTGTSFRRKGRGSLRSQQSIGTNSTQGSIISNVQVPANQNLLPHMEYNTGSTRHNRRLCPLSLSTSVNRDTDTIPSITPSGQGDLCSSGILYEESEPEDIVPLRYLTEHKCISSHTSSSNESVYQVEINKADTEEECDCTFPRLLPIPEESPRMLSPRTPLTETYGIINKPQGGNPNKLIESTSSLIKAVQKNISTTLVQKFTRKKIVNTNCINKNERHVMKSIGTSMENIDETSLYAKKEASDAYTCTPVFNNFVQLDKDNSIKRKRNTTRCNSSLSGTENIFKFNHLQTVNNKETQTSFYDKSVENKIVDNRICFTCHCRTLREKCDQIKDYSDSLTISKSTNTPYSSKMRTKSEGNPPDNIAKSLKLMKYVNHEKESVISNLNLETSPLTANDKTCKVLMYKTSKK</sequence>
<evidence type="ECO:0000256" key="4">
    <source>
        <dbReference type="ARBA" id="ARBA00022989"/>
    </source>
</evidence>
<dbReference type="InterPro" id="IPR000276">
    <property type="entry name" value="GPCR_Rhodpsn"/>
</dbReference>
<reference evidence="13 14" key="1">
    <citation type="submission" date="2024-05" db="EMBL/GenBank/DDBJ databases">
        <authorList>
            <person name="Wallberg A."/>
        </authorList>
    </citation>
    <scope>NUCLEOTIDE SEQUENCE [LARGE SCALE GENOMIC DNA]</scope>
</reference>
<dbReference type="EMBL" id="CAXKWB010010468">
    <property type="protein sequence ID" value="CAL4098090.1"/>
    <property type="molecule type" value="Genomic_DNA"/>
</dbReference>
<evidence type="ECO:0000313" key="13">
    <source>
        <dbReference type="EMBL" id="CAL4098090.1"/>
    </source>
</evidence>
<evidence type="ECO:0000256" key="6">
    <source>
        <dbReference type="ARBA" id="ARBA00023136"/>
    </source>
</evidence>
<proteinExistence type="inferred from homology"/>
<comment type="subcellular location">
    <subcellularLocation>
        <location evidence="1">Membrane</location>
        <topology evidence="1">Multi-pass membrane protein</topology>
    </subcellularLocation>
</comment>
<feature type="non-terminal residue" evidence="13">
    <location>
        <position position="827"/>
    </location>
</feature>
<dbReference type="PRINTS" id="PR01012">
    <property type="entry name" value="NRPEPTIDEYR"/>
</dbReference>
<dbReference type="PRINTS" id="PR00237">
    <property type="entry name" value="GPCRRHODOPSN"/>
</dbReference>
<keyword evidence="6 11" id="KW-0472">Membrane</keyword>
<evidence type="ECO:0000256" key="3">
    <source>
        <dbReference type="ARBA" id="ARBA00022692"/>
    </source>
</evidence>
<evidence type="ECO:0000256" key="8">
    <source>
        <dbReference type="ARBA" id="ARBA00023224"/>
    </source>
</evidence>
<keyword evidence="3 9" id="KW-0812">Transmembrane</keyword>
<feature type="domain" description="G-protein coupled receptors family 1 profile" evidence="12">
    <location>
        <begin position="105"/>
        <end position="364"/>
    </location>
</feature>
<evidence type="ECO:0000256" key="10">
    <source>
        <dbReference type="SAM" id="MobiDB-lite"/>
    </source>
</evidence>
<evidence type="ECO:0000313" key="14">
    <source>
        <dbReference type="Proteomes" id="UP001497623"/>
    </source>
</evidence>
<keyword evidence="4 11" id="KW-1133">Transmembrane helix</keyword>
<evidence type="ECO:0000256" key="11">
    <source>
        <dbReference type="SAM" id="Phobius"/>
    </source>
</evidence>
<dbReference type="InterPro" id="IPR017452">
    <property type="entry name" value="GPCR_Rhodpsn_7TM"/>
</dbReference>
<feature type="transmembrane region" description="Helical" evidence="11">
    <location>
        <begin position="253"/>
        <end position="277"/>
    </location>
</feature>
<name>A0AAV2QR80_MEGNR</name>
<comment type="caution">
    <text evidence="13">The sequence shown here is derived from an EMBL/GenBank/DDBJ whole genome shotgun (WGS) entry which is preliminary data.</text>
</comment>
<evidence type="ECO:0000256" key="7">
    <source>
        <dbReference type="ARBA" id="ARBA00023170"/>
    </source>
</evidence>
<dbReference type="GO" id="GO:0042923">
    <property type="term" value="F:neuropeptide binding"/>
    <property type="evidence" value="ECO:0007669"/>
    <property type="project" value="TreeGrafter"/>
</dbReference>
<evidence type="ECO:0000256" key="5">
    <source>
        <dbReference type="ARBA" id="ARBA00023040"/>
    </source>
</evidence>
<keyword evidence="14" id="KW-1185">Reference proteome</keyword>
<dbReference type="PANTHER" id="PTHR24235">
    <property type="entry name" value="NEUROPEPTIDE Y RECEPTOR"/>
    <property type="match status" value="1"/>
</dbReference>
<dbReference type="Gene3D" id="1.20.1070.10">
    <property type="entry name" value="Rhodopsin 7-helix transmembrane proteins"/>
    <property type="match status" value="1"/>
</dbReference>
<dbReference type="GO" id="GO:0004983">
    <property type="term" value="F:neuropeptide Y receptor activity"/>
    <property type="evidence" value="ECO:0007669"/>
    <property type="project" value="InterPro"/>
</dbReference>
<keyword evidence="8 9" id="KW-0807">Transducer</keyword>
<feature type="transmembrane region" description="Helical" evidence="11">
    <location>
        <begin position="305"/>
        <end position="323"/>
    </location>
</feature>
<feature type="compositionally biased region" description="Polar residues" evidence="10">
    <location>
        <begin position="432"/>
        <end position="447"/>
    </location>
</feature>
<evidence type="ECO:0000256" key="2">
    <source>
        <dbReference type="ARBA" id="ARBA00010663"/>
    </source>
</evidence>
<dbReference type="Proteomes" id="UP001497623">
    <property type="component" value="Unassembled WGS sequence"/>
</dbReference>
<evidence type="ECO:0000256" key="1">
    <source>
        <dbReference type="ARBA" id="ARBA00004141"/>
    </source>
</evidence>
<keyword evidence="5 9" id="KW-0297">G-protein coupled receptor</keyword>
<dbReference type="PANTHER" id="PTHR24235:SF29">
    <property type="entry name" value="GH23382P"/>
    <property type="match status" value="1"/>
</dbReference>
<evidence type="ECO:0000259" key="12">
    <source>
        <dbReference type="PROSITE" id="PS50262"/>
    </source>
</evidence>
<protein>
    <recommendedName>
        <fullName evidence="12">G-protein coupled receptors family 1 profile domain-containing protein</fullName>
    </recommendedName>
</protein>
<dbReference type="Pfam" id="PF00001">
    <property type="entry name" value="7tm_1"/>
    <property type="match status" value="1"/>
</dbReference>
<feature type="region of interest" description="Disordered" evidence="10">
    <location>
        <begin position="400"/>
        <end position="447"/>
    </location>
</feature>
<comment type="similarity">
    <text evidence="2 9">Belongs to the G-protein coupled receptor 1 family.</text>
</comment>
<dbReference type="PROSITE" id="PS50262">
    <property type="entry name" value="G_PROTEIN_RECEP_F1_2"/>
    <property type="match status" value="1"/>
</dbReference>
<dbReference type="InterPro" id="IPR000611">
    <property type="entry name" value="NPY_rcpt"/>
</dbReference>
<gene>
    <name evidence="13" type="ORF">MNOR_LOCUS16149</name>
</gene>
<feature type="compositionally biased region" description="Low complexity" evidence="10">
    <location>
        <begin position="409"/>
        <end position="423"/>
    </location>
</feature>
<feature type="transmembrane region" description="Helical" evidence="11">
    <location>
        <begin position="89"/>
        <end position="114"/>
    </location>
</feature>
<dbReference type="SUPFAM" id="SSF81321">
    <property type="entry name" value="Family A G protein-coupled receptor-like"/>
    <property type="match status" value="1"/>
</dbReference>
<dbReference type="AlphaFoldDB" id="A0AAV2QR80"/>
<evidence type="ECO:0000256" key="9">
    <source>
        <dbReference type="RuleBase" id="RU000688"/>
    </source>
</evidence>
<dbReference type="SMART" id="SM01381">
    <property type="entry name" value="7TM_GPCR_Srsx"/>
    <property type="match status" value="1"/>
</dbReference>
<accession>A0AAV2QR80</accession>
<feature type="transmembrane region" description="Helical" evidence="11">
    <location>
        <begin position="126"/>
        <end position="144"/>
    </location>
</feature>
<keyword evidence="7 9" id="KW-0675">Receptor</keyword>
<dbReference type="GO" id="GO:0043005">
    <property type="term" value="C:neuron projection"/>
    <property type="evidence" value="ECO:0007669"/>
    <property type="project" value="TreeGrafter"/>
</dbReference>
<dbReference type="GO" id="GO:0005886">
    <property type="term" value="C:plasma membrane"/>
    <property type="evidence" value="ECO:0007669"/>
    <property type="project" value="TreeGrafter"/>
</dbReference>
<feature type="transmembrane region" description="Helical" evidence="11">
    <location>
        <begin position="204"/>
        <end position="225"/>
    </location>
</feature>
<organism evidence="13 14">
    <name type="scientific">Meganyctiphanes norvegica</name>
    <name type="common">Northern krill</name>
    <name type="synonym">Thysanopoda norvegica</name>
    <dbReference type="NCBI Taxonomy" id="48144"/>
    <lineage>
        <taxon>Eukaryota</taxon>
        <taxon>Metazoa</taxon>
        <taxon>Ecdysozoa</taxon>
        <taxon>Arthropoda</taxon>
        <taxon>Crustacea</taxon>
        <taxon>Multicrustacea</taxon>
        <taxon>Malacostraca</taxon>
        <taxon>Eumalacostraca</taxon>
        <taxon>Eucarida</taxon>
        <taxon>Euphausiacea</taxon>
        <taxon>Euphausiidae</taxon>
        <taxon>Meganyctiphanes</taxon>
    </lineage>
</organism>
<dbReference type="PROSITE" id="PS00237">
    <property type="entry name" value="G_PROTEIN_RECEP_F1_1"/>
    <property type="match status" value="1"/>
</dbReference>
<feature type="transmembrane region" description="Helical" evidence="11">
    <location>
        <begin position="156"/>
        <end position="184"/>
    </location>
</feature>
<dbReference type="FunFam" id="1.20.1070.10:FF:000291">
    <property type="entry name" value="Predicted protein"/>
    <property type="match status" value="1"/>
</dbReference>